<comment type="subcellular location">
    <subcellularLocation>
        <location evidence="1">Cell membrane</location>
        <topology evidence="1">Multi-pass membrane protein</topology>
    </subcellularLocation>
</comment>
<name>A0A5C8Z3Q5_9GAMM</name>
<accession>A0A5C8Z3Q5</accession>
<feature type="transmembrane region" description="Helical" evidence="7">
    <location>
        <begin position="52"/>
        <end position="69"/>
    </location>
</feature>
<dbReference type="OrthoDB" id="9799209at2"/>
<sequence>MLWVLSLAMLSEQYLATLVRQRIVIAVQSIAFLLAVMNLALYLFPSKKIGRLLLYSITPIIALNFFDLLDPITHSLDNYRLSIGGINISLFDVVKLAYIGGILFWFGRESNRVVKQNIRKQQHLDSSTREIIAKLFEVGFITLLIVLLLNVVGVNLTTLAVFGGALGVGLGFGLQSIASNFVSGLIILMDRSLSIGDYIELESGQSGIIRELNLRSITLETFDGKDIVVPNDVFFSQTFTNWTHKNTQQRYSLSFSVAYKTDLDALFPLVIDSLKANPQVLSGPQYSIAEQPDIEIKGFGDNGIDLLVEFWMNAVDDGENRVSADILYSIWKLMNEHGFEFPFPQREVRILP</sequence>
<dbReference type="InterPro" id="IPR011014">
    <property type="entry name" value="MscS_channel_TM-2"/>
</dbReference>
<evidence type="ECO:0000313" key="10">
    <source>
        <dbReference type="EMBL" id="TXR51536.1"/>
    </source>
</evidence>
<comment type="similarity">
    <text evidence="2">Belongs to the MscS (TC 1.A.23) family.</text>
</comment>
<feature type="domain" description="Mechanosensitive ion channel MscS" evidence="8">
    <location>
        <begin position="177"/>
        <end position="244"/>
    </location>
</feature>
<evidence type="ECO:0000256" key="7">
    <source>
        <dbReference type="SAM" id="Phobius"/>
    </source>
</evidence>
<dbReference type="Gene3D" id="1.10.287.1260">
    <property type="match status" value="1"/>
</dbReference>
<keyword evidence="5 7" id="KW-1133">Transmembrane helix</keyword>
<dbReference type="InterPro" id="IPR011066">
    <property type="entry name" value="MscS_channel_C_sf"/>
</dbReference>
<evidence type="ECO:0000259" key="9">
    <source>
        <dbReference type="Pfam" id="PF21082"/>
    </source>
</evidence>
<keyword evidence="11" id="KW-1185">Reference proteome</keyword>
<dbReference type="Proteomes" id="UP000321764">
    <property type="component" value="Unassembled WGS sequence"/>
</dbReference>
<feature type="transmembrane region" description="Helical" evidence="7">
    <location>
        <begin position="159"/>
        <end position="188"/>
    </location>
</feature>
<gene>
    <name evidence="10" type="ORF">FME95_12755</name>
</gene>
<dbReference type="GO" id="GO:0008381">
    <property type="term" value="F:mechanosensitive monoatomic ion channel activity"/>
    <property type="evidence" value="ECO:0007669"/>
    <property type="project" value="UniProtKB-ARBA"/>
</dbReference>
<keyword evidence="6 7" id="KW-0472">Membrane</keyword>
<dbReference type="SUPFAM" id="SSF82861">
    <property type="entry name" value="Mechanosensitive channel protein MscS (YggB), transmembrane region"/>
    <property type="match status" value="1"/>
</dbReference>
<evidence type="ECO:0000313" key="11">
    <source>
        <dbReference type="Proteomes" id="UP000321764"/>
    </source>
</evidence>
<feature type="transmembrane region" description="Helical" evidence="7">
    <location>
        <begin position="131"/>
        <end position="153"/>
    </location>
</feature>
<dbReference type="EMBL" id="VKAD01000003">
    <property type="protein sequence ID" value="TXR51536.1"/>
    <property type="molecule type" value="Genomic_DNA"/>
</dbReference>
<dbReference type="InterPro" id="IPR023408">
    <property type="entry name" value="MscS_beta-dom_sf"/>
</dbReference>
<dbReference type="SUPFAM" id="SSF50182">
    <property type="entry name" value="Sm-like ribonucleoproteins"/>
    <property type="match status" value="1"/>
</dbReference>
<dbReference type="Pfam" id="PF00924">
    <property type="entry name" value="MS_channel_2nd"/>
    <property type="match status" value="1"/>
</dbReference>
<dbReference type="InterPro" id="IPR052702">
    <property type="entry name" value="MscS-like_channel"/>
</dbReference>
<protein>
    <submittedName>
        <fullName evidence="10">Mechanosensitive ion channel</fullName>
    </submittedName>
</protein>
<keyword evidence="4 7" id="KW-0812">Transmembrane</keyword>
<evidence type="ECO:0000256" key="2">
    <source>
        <dbReference type="ARBA" id="ARBA00008017"/>
    </source>
</evidence>
<evidence type="ECO:0000256" key="4">
    <source>
        <dbReference type="ARBA" id="ARBA00022692"/>
    </source>
</evidence>
<evidence type="ECO:0000256" key="5">
    <source>
        <dbReference type="ARBA" id="ARBA00022989"/>
    </source>
</evidence>
<dbReference type="InterPro" id="IPR010920">
    <property type="entry name" value="LSM_dom_sf"/>
</dbReference>
<dbReference type="Gene3D" id="3.30.70.100">
    <property type="match status" value="1"/>
</dbReference>
<dbReference type="PANTHER" id="PTHR30347:SF1">
    <property type="entry name" value="MECHANOSENSITIVE CHANNEL MSCK"/>
    <property type="match status" value="1"/>
</dbReference>
<dbReference type="InterPro" id="IPR006685">
    <property type="entry name" value="MscS_channel_2nd"/>
</dbReference>
<dbReference type="Gene3D" id="2.30.30.60">
    <property type="match status" value="1"/>
</dbReference>
<organism evidence="10 11">
    <name type="scientific">Reinekea thalattae</name>
    <dbReference type="NCBI Taxonomy" id="2593301"/>
    <lineage>
        <taxon>Bacteria</taxon>
        <taxon>Pseudomonadati</taxon>
        <taxon>Pseudomonadota</taxon>
        <taxon>Gammaproteobacteria</taxon>
        <taxon>Oceanospirillales</taxon>
        <taxon>Saccharospirillaceae</taxon>
        <taxon>Reinekea</taxon>
    </lineage>
</organism>
<dbReference type="PANTHER" id="PTHR30347">
    <property type="entry name" value="POTASSIUM CHANNEL RELATED"/>
    <property type="match status" value="1"/>
</dbReference>
<evidence type="ECO:0000256" key="3">
    <source>
        <dbReference type="ARBA" id="ARBA00022475"/>
    </source>
</evidence>
<dbReference type="GO" id="GO:0005886">
    <property type="term" value="C:plasma membrane"/>
    <property type="evidence" value="ECO:0007669"/>
    <property type="project" value="UniProtKB-SubCell"/>
</dbReference>
<comment type="caution">
    <text evidence="10">The sequence shown here is derived from an EMBL/GenBank/DDBJ whole genome shotgun (WGS) entry which is preliminary data.</text>
</comment>
<evidence type="ECO:0000256" key="1">
    <source>
        <dbReference type="ARBA" id="ARBA00004651"/>
    </source>
</evidence>
<evidence type="ECO:0000256" key="6">
    <source>
        <dbReference type="ARBA" id="ARBA00023136"/>
    </source>
</evidence>
<evidence type="ECO:0000259" key="8">
    <source>
        <dbReference type="Pfam" id="PF00924"/>
    </source>
</evidence>
<feature type="transmembrane region" description="Helical" evidence="7">
    <location>
        <begin position="25"/>
        <end position="45"/>
    </location>
</feature>
<dbReference type="Pfam" id="PF21082">
    <property type="entry name" value="MS_channel_3rd"/>
    <property type="match status" value="1"/>
</dbReference>
<dbReference type="AlphaFoldDB" id="A0A5C8Z3Q5"/>
<dbReference type="InterPro" id="IPR049278">
    <property type="entry name" value="MS_channel_C"/>
</dbReference>
<keyword evidence="3" id="KW-1003">Cell membrane</keyword>
<dbReference type="SUPFAM" id="SSF82689">
    <property type="entry name" value="Mechanosensitive channel protein MscS (YggB), C-terminal domain"/>
    <property type="match status" value="1"/>
</dbReference>
<feature type="domain" description="Mechanosensitive ion channel MscS C-terminal" evidence="9">
    <location>
        <begin position="253"/>
        <end position="341"/>
    </location>
</feature>
<reference evidence="10 11" key="1">
    <citation type="submission" date="2019-07" db="EMBL/GenBank/DDBJ databases">
        <title>Reinekea sp. strain SSH23 genome sequencing and assembly.</title>
        <authorList>
            <person name="Kim I."/>
        </authorList>
    </citation>
    <scope>NUCLEOTIDE SEQUENCE [LARGE SCALE GENOMIC DNA]</scope>
    <source>
        <strain evidence="10 11">SSH23</strain>
    </source>
</reference>
<proteinExistence type="inferred from homology"/>
<feature type="transmembrane region" description="Helical" evidence="7">
    <location>
        <begin position="81"/>
        <end position="106"/>
    </location>
</feature>